<dbReference type="AlphaFoldDB" id="A0A7W5H184"/>
<evidence type="ECO:0000256" key="1">
    <source>
        <dbReference type="ARBA" id="ARBA00009353"/>
    </source>
</evidence>
<dbReference type="Gene3D" id="3.40.50.720">
    <property type="entry name" value="NAD(P)-binding Rossmann-like Domain"/>
    <property type="match status" value="1"/>
</dbReference>
<proteinExistence type="inferred from homology"/>
<dbReference type="RefSeq" id="WP_183412036.1">
    <property type="nucleotide sequence ID" value="NZ_JACHYB010000001.1"/>
</dbReference>
<organism evidence="3 4">
    <name type="scientific">Microbacter margulisiae</name>
    <dbReference type="NCBI Taxonomy" id="1350067"/>
    <lineage>
        <taxon>Bacteria</taxon>
        <taxon>Pseudomonadati</taxon>
        <taxon>Bacteroidota</taxon>
        <taxon>Bacteroidia</taxon>
        <taxon>Bacteroidales</taxon>
        <taxon>Porphyromonadaceae</taxon>
        <taxon>Microbacter</taxon>
    </lineage>
</organism>
<evidence type="ECO:0000313" key="3">
    <source>
        <dbReference type="EMBL" id="MBB3186092.1"/>
    </source>
</evidence>
<comment type="caution">
    <text evidence="3">The sequence shown here is derived from an EMBL/GenBank/DDBJ whole genome shotgun (WGS) entry which is preliminary data.</text>
</comment>
<protein>
    <recommendedName>
        <fullName evidence="2">NAD-dependent epimerase/dehydratase domain-containing protein</fullName>
    </recommendedName>
</protein>
<dbReference type="InterPro" id="IPR036291">
    <property type="entry name" value="NAD(P)-bd_dom_sf"/>
</dbReference>
<dbReference type="PANTHER" id="PTHR11092">
    <property type="entry name" value="SUGAR NUCLEOTIDE EPIMERASE RELATED"/>
    <property type="match status" value="1"/>
</dbReference>
<dbReference type="EMBL" id="JACHYB010000001">
    <property type="protein sequence ID" value="MBB3186092.1"/>
    <property type="molecule type" value="Genomic_DNA"/>
</dbReference>
<sequence>MQEKPKPTLILAGGTGFIGKHATEYFAQIGYHIIVLTRGESRYEHAVRYVHWDAKNVDGWHHLLDGAVGIFNFTGHNIQAPPTETNRKEIMQSRIASVKALTKAMSRCTNPPPLFVQMSAVGFYGNTVNTCTEQSPVGKGFMADVCNQWEQTFMQADLPQTRKIILRLGVVLAKDGGALPLLVKLTRSFLGTTVGSGKQGISWIHINDLMQILRCTLYKSQMQGIYNATSPNPTSNKLFMKTLRKLFHRPWLPPVPSFIASGVARTCMKRNPEVLLTGCYAIPKRLEAENCFLQFKTLDTALPDLFRR</sequence>
<name>A0A7W5H184_9PORP</name>
<evidence type="ECO:0000259" key="2">
    <source>
        <dbReference type="Pfam" id="PF01370"/>
    </source>
</evidence>
<dbReference type="Pfam" id="PF01370">
    <property type="entry name" value="Epimerase"/>
    <property type="match status" value="1"/>
</dbReference>
<feature type="domain" description="NAD-dependent epimerase/dehydratase" evidence="2">
    <location>
        <begin position="10"/>
        <end position="227"/>
    </location>
</feature>
<keyword evidence="4" id="KW-1185">Reference proteome</keyword>
<dbReference type="Proteomes" id="UP000544222">
    <property type="component" value="Unassembled WGS sequence"/>
</dbReference>
<reference evidence="3 4" key="1">
    <citation type="submission" date="2020-08" db="EMBL/GenBank/DDBJ databases">
        <title>Genomic Encyclopedia of Type Strains, Phase IV (KMG-IV): sequencing the most valuable type-strain genomes for metagenomic binning, comparative biology and taxonomic classification.</title>
        <authorList>
            <person name="Goeker M."/>
        </authorList>
    </citation>
    <scope>NUCLEOTIDE SEQUENCE [LARGE SCALE GENOMIC DNA]</scope>
    <source>
        <strain evidence="3 4">DSM 27471</strain>
    </source>
</reference>
<comment type="similarity">
    <text evidence="1">Belongs to the NAD(P)-dependent epimerase/dehydratase family. SDR39U1 subfamily.</text>
</comment>
<dbReference type="InterPro" id="IPR010099">
    <property type="entry name" value="SDR39U1"/>
</dbReference>
<dbReference type="NCBIfam" id="TIGR01777">
    <property type="entry name" value="yfcH"/>
    <property type="match status" value="1"/>
</dbReference>
<accession>A0A7W5H184</accession>
<dbReference type="PANTHER" id="PTHR11092:SF0">
    <property type="entry name" value="EPIMERASE FAMILY PROTEIN SDR39U1"/>
    <property type="match status" value="1"/>
</dbReference>
<dbReference type="InterPro" id="IPR001509">
    <property type="entry name" value="Epimerase_deHydtase"/>
</dbReference>
<dbReference type="SUPFAM" id="SSF51735">
    <property type="entry name" value="NAD(P)-binding Rossmann-fold domains"/>
    <property type="match status" value="1"/>
</dbReference>
<gene>
    <name evidence="3" type="ORF">FHX64_000255</name>
</gene>
<evidence type="ECO:0000313" key="4">
    <source>
        <dbReference type="Proteomes" id="UP000544222"/>
    </source>
</evidence>